<dbReference type="OMA" id="WSHADLC"/>
<evidence type="ECO:0000313" key="10">
    <source>
        <dbReference type="Proteomes" id="UP000027238"/>
    </source>
</evidence>
<keyword evidence="6" id="KW-0170">Cobalt</keyword>
<evidence type="ECO:0000259" key="8">
    <source>
        <dbReference type="PROSITE" id="PS51677"/>
    </source>
</evidence>
<evidence type="ECO:0000256" key="2">
    <source>
        <dbReference type="ARBA" id="ARBA00022723"/>
    </source>
</evidence>
<evidence type="ECO:0000256" key="3">
    <source>
        <dbReference type="ARBA" id="ARBA00022729"/>
    </source>
</evidence>
<feature type="region of interest" description="Disordered" evidence="7">
    <location>
        <begin position="19"/>
        <end position="42"/>
    </location>
</feature>
<dbReference type="Gene3D" id="3.20.20.370">
    <property type="entry name" value="Glycoside hydrolase/deacetylase"/>
    <property type="match status" value="1"/>
</dbReference>
<dbReference type="AlphaFoldDB" id="A0A066XSH9"/>
<dbReference type="EMBL" id="JMSE01000633">
    <property type="protein sequence ID" value="KDN68681.1"/>
    <property type="molecule type" value="Genomic_DNA"/>
</dbReference>
<dbReference type="HOGENOM" id="CLU_021264_11_0_1"/>
<evidence type="ECO:0000256" key="5">
    <source>
        <dbReference type="ARBA" id="ARBA00023277"/>
    </source>
</evidence>
<feature type="compositionally biased region" description="Polar residues" evidence="7">
    <location>
        <begin position="21"/>
        <end position="31"/>
    </location>
</feature>
<dbReference type="SUPFAM" id="SSF88713">
    <property type="entry name" value="Glycoside hydrolase/deacetylase"/>
    <property type="match status" value="1"/>
</dbReference>
<comment type="cofactor">
    <cofactor evidence="1">
        <name>Co(2+)</name>
        <dbReference type="ChEBI" id="CHEBI:48828"/>
    </cofactor>
</comment>
<dbReference type="STRING" id="1173701.A0A066XSH9"/>
<dbReference type="PANTHER" id="PTHR46471:SF4">
    <property type="entry name" value="CHITIN DEACETYLASE"/>
    <property type="match status" value="1"/>
</dbReference>
<evidence type="ECO:0000313" key="9">
    <source>
        <dbReference type="EMBL" id="KDN68681.1"/>
    </source>
</evidence>
<sequence length="346" mass="38339">MEVTLRRTPDRRTCFAARSMTDASQPTSTALRPTAASPGSERVSRTAARRLLRMMILWNNPGLDNPSRYWRRLNPHPDWHAIDHCKTPGCFFQFGPACDVNKIRPGLNTSGIARTKLGQVEYGGPGIYSCTIPGDVALTYHDGPASYIDDLLDLLNKYNASATFMIAGNNNAKGEIDNATLPWASTIMRIYTDGHQITSHTWSHADLVGFSALPSKNDMYKPEIALRNILGVIPTYMGSGSPLLQKTTPGRSLAFLKDPLLFLHGVVWLQTDIQKSEDTVDQSIDAKPVPSDSCLVIGHDIHQQTAYSLTEYMLQRFQGRKFVTIGECLGDPKDNWDRADSRTTLG</sequence>
<dbReference type="Proteomes" id="UP000027238">
    <property type="component" value="Unassembled WGS sequence"/>
</dbReference>
<gene>
    <name evidence="9" type="ORF">CSUB01_06315</name>
</gene>
<evidence type="ECO:0000256" key="6">
    <source>
        <dbReference type="ARBA" id="ARBA00023285"/>
    </source>
</evidence>
<dbReference type="GO" id="GO:0005975">
    <property type="term" value="P:carbohydrate metabolic process"/>
    <property type="evidence" value="ECO:0007669"/>
    <property type="project" value="InterPro"/>
</dbReference>
<name>A0A066XSH9_COLSU</name>
<dbReference type="InterPro" id="IPR011330">
    <property type="entry name" value="Glyco_hydro/deAcase_b/a-brl"/>
</dbReference>
<dbReference type="eggNOG" id="ENOG502S2CW">
    <property type="taxonomic scope" value="Eukaryota"/>
</dbReference>
<dbReference type="InterPro" id="IPR002509">
    <property type="entry name" value="NODB_dom"/>
</dbReference>
<keyword evidence="2" id="KW-0479">Metal-binding</keyword>
<reference evidence="10" key="1">
    <citation type="journal article" date="2014" name="Genome Announc.">
        <title>Draft genome sequence of Colletotrichum sublineola, a destructive pathogen of cultivated sorghum.</title>
        <authorList>
            <person name="Baroncelli R."/>
            <person name="Sanz-Martin J.M."/>
            <person name="Rech G.E."/>
            <person name="Sukno S.A."/>
            <person name="Thon M.R."/>
        </authorList>
    </citation>
    <scope>NUCLEOTIDE SEQUENCE [LARGE SCALE GENOMIC DNA]</scope>
    <source>
        <strain evidence="10">TX430BB</strain>
    </source>
</reference>
<feature type="domain" description="NodB homology" evidence="8">
    <location>
        <begin position="134"/>
        <end position="326"/>
    </location>
</feature>
<dbReference type="PANTHER" id="PTHR46471">
    <property type="entry name" value="CHITIN DEACETYLASE"/>
    <property type="match status" value="1"/>
</dbReference>
<dbReference type="GO" id="GO:0016810">
    <property type="term" value="F:hydrolase activity, acting on carbon-nitrogen (but not peptide) bonds"/>
    <property type="evidence" value="ECO:0007669"/>
    <property type="project" value="InterPro"/>
</dbReference>
<keyword evidence="3" id="KW-0732">Signal</keyword>
<keyword evidence="5" id="KW-0119">Carbohydrate metabolism</keyword>
<dbReference type="Pfam" id="PF01522">
    <property type="entry name" value="Polysacc_deac_1"/>
    <property type="match status" value="1"/>
</dbReference>
<dbReference type="PROSITE" id="PS51677">
    <property type="entry name" value="NODB"/>
    <property type="match status" value="1"/>
</dbReference>
<evidence type="ECO:0000256" key="1">
    <source>
        <dbReference type="ARBA" id="ARBA00001941"/>
    </source>
</evidence>
<protein>
    <submittedName>
        <fullName evidence="9">Putative chitin deacetylase</fullName>
    </submittedName>
</protein>
<dbReference type="GO" id="GO:0046872">
    <property type="term" value="F:metal ion binding"/>
    <property type="evidence" value="ECO:0007669"/>
    <property type="project" value="UniProtKB-KW"/>
</dbReference>
<proteinExistence type="predicted"/>
<keyword evidence="10" id="KW-1185">Reference proteome</keyword>
<evidence type="ECO:0000256" key="4">
    <source>
        <dbReference type="ARBA" id="ARBA00022801"/>
    </source>
</evidence>
<keyword evidence="4" id="KW-0378">Hydrolase</keyword>
<evidence type="ECO:0000256" key="7">
    <source>
        <dbReference type="SAM" id="MobiDB-lite"/>
    </source>
</evidence>
<dbReference type="OrthoDB" id="407355at2759"/>
<accession>A0A066XSH9</accession>
<comment type="caution">
    <text evidence="9">The sequence shown here is derived from an EMBL/GenBank/DDBJ whole genome shotgun (WGS) entry which is preliminary data.</text>
</comment>
<organism evidence="9 10">
    <name type="scientific">Colletotrichum sublineola</name>
    <name type="common">Sorghum anthracnose fungus</name>
    <dbReference type="NCBI Taxonomy" id="1173701"/>
    <lineage>
        <taxon>Eukaryota</taxon>
        <taxon>Fungi</taxon>
        <taxon>Dikarya</taxon>
        <taxon>Ascomycota</taxon>
        <taxon>Pezizomycotina</taxon>
        <taxon>Sordariomycetes</taxon>
        <taxon>Hypocreomycetidae</taxon>
        <taxon>Glomerellales</taxon>
        <taxon>Glomerellaceae</taxon>
        <taxon>Colletotrichum</taxon>
        <taxon>Colletotrichum graminicola species complex</taxon>
    </lineage>
</organism>